<keyword evidence="8" id="KW-0496">Mitochondrion</keyword>
<organism evidence="12">
    <name type="scientific">Arion vulgaris</name>
    <dbReference type="NCBI Taxonomy" id="1028688"/>
    <lineage>
        <taxon>Eukaryota</taxon>
        <taxon>Metazoa</taxon>
        <taxon>Spiralia</taxon>
        <taxon>Lophotrochozoa</taxon>
        <taxon>Mollusca</taxon>
        <taxon>Gastropoda</taxon>
        <taxon>Heterobranchia</taxon>
        <taxon>Euthyneura</taxon>
        <taxon>Panpulmonata</taxon>
        <taxon>Eupulmonata</taxon>
        <taxon>Stylommatophora</taxon>
        <taxon>Helicina</taxon>
        <taxon>Arionoidea</taxon>
        <taxon>Arionidae</taxon>
        <taxon>Arion</taxon>
    </lineage>
</organism>
<sequence>MVPEFSLVSVVLFIASGVLLFFLLFLLAKRHIMRVALRSARKPHVNIGSDAPKILRQKINQYLEMTEKICHEPTLLSEQVQNMAHSTENHYYYRMKALDTFLNAVTTLQWSDSSVPHRETKQSIQRYLFCLCPSAVGGKDAAIIEKFARSYTHARHSPAIFSENEFVKYMELLDKLIRLIKLDQKRRSKTIMAVDLEVHVKKGSKGVETVTNAKKCENIPLEEIRHRVAHVEVGEQQHTMREISSGYSSTDRSSSQGSAERLILCEEKKL</sequence>
<evidence type="ECO:0000256" key="1">
    <source>
        <dbReference type="ARBA" id="ARBA00002620"/>
    </source>
</evidence>
<feature type="region of interest" description="Disordered" evidence="10">
    <location>
        <begin position="239"/>
        <end position="260"/>
    </location>
</feature>
<feature type="transmembrane region" description="Helical" evidence="11">
    <location>
        <begin position="6"/>
        <end position="28"/>
    </location>
</feature>
<dbReference type="InterPro" id="IPR010876">
    <property type="entry name" value="C1orf43"/>
</dbReference>
<evidence type="ECO:0000256" key="11">
    <source>
        <dbReference type="SAM" id="Phobius"/>
    </source>
</evidence>
<evidence type="ECO:0000256" key="4">
    <source>
        <dbReference type="ARBA" id="ARBA00004555"/>
    </source>
</evidence>
<keyword evidence="7" id="KW-0333">Golgi apparatus</keyword>
<evidence type="ECO:0000256" key="3">
    <source>
        <dbReference type="ARBA" id="ARBA00004173"/>
    </source>
</evidence>
<dbReference type="Pfam" id="PF07406">
    <property type="entry name" value="NICE-3"/>
    <property type="match status" value="1"/>
</dbReference>
<protein>
    <submittedName>
        <fullName evidence="12">Uncharacterized protein</fullName>
    </submittedName>
</protein>
<dbReference type="PANTHER" id="PTHR21425">
    <property type="entry name" value="NICE-3"/>
    <property type="match status" value="1"/>
</dbReference>
<accession>A0A0B7A466</accession>
<reference evidence="12" key="1">
    <citation type="submission" date="2014-12" db="EMBL/GenBank/DDBJ databases">
        <title>Insight into the proteome of Arion vulgaris.</title>
        <authorList>
            <person name="Aradska J."/>
            <person name="Bulat T."/>
            <person name="Smidak R."/>
            <person name="Sarate P."/>
            <person name="Gangsoo J."/>
            <person name="Sialana F."/>
            <person name="Bilban M."/>
            <person name="Lubec G."/>
        </authorList>
    </citation>
    <scope>NUCLEOTIDE SEQUENCE</scope>
    <source>
        <tissue evidence="12">Skin</tissue>
    </source>
</reference>
<dbReference type="AlphaFoldDB" id="A0A0B7A466"/>
<evidence type="ECO:0000256" key="9">
    <source>
        <dbReference type="ARBA" id="ARBA00023136"/>
    </source>
</evidence>
<dbReference type="GO" id="GO:0016020">
    <property type="term" value="C:membrane"/>
    <property type="evidence" value="ECO:0007669"/>
    <property type="project" value="UniProtKB-SubCell"/>
</dbReference>
<evidence type="ECO:0000256" key="10">
    <source>
        <dbReference type="SAM" id="MobiDB-lite"/>
    </source>
</evidence>
<evidence type="ECO:0000256" key="5">
    <source>
        <dbReference type="ARBA" id="ARBA00022692"/>
    </source>
</evidence>
<dbReference type="PANTHER" id="PTHR21425:SF2">
    <property type="entry name" value="PROTEIN C1ORF43"/>
    <property type="match status" value="1"/>
</dbReference>
<comment type="function">
    <text evidence="1">General regulator of phagocytosis. Required to uptake Gram negative bacterium by macrophages.</text>
</comment>
<comment type="subcellular location">
    <subcellularLocation>
        <location evidence="4">Golgi apparatus</location>
    </subcellularLocation>
    <subcellularLocation>
        <location evidence="2">Membrane</location>
        <topology evidence="2">Single-pass membrane protein</topology>
    </subcellularLocation>
    <subcellularLocation>
        <location evidence="3">Mitochondrion</location>
    </subcellularLocation>
</comment>
<evidence type="ECO:0000256" key="8">
    <source>
        <dbReference type="ARBA" id="ARBA00023128"/>
    </source>
</evidence>
<keyword evidence="5 11" id="KW-0812">Transmembrane</keyword>
<dbReference type="EMBL" id="HACG01027910">
    <property type="protein sequence ID" value="CEK74775.1"/>
    <property type="molecule type" value="Transcribed_RNA"/>
</dbReference>
<proteinExistence type="predicted"/>
<feature type="compositionally biased region" description="Low complexity" evidence="10">
    <location>
        <begin position="244"/>
        <end position="258"/>
    </location>
</feature>
<keyword evidence="6 11" id="KW-1133">Transmembrane helix</keyword>
<evidence type="ECO:0000313" key="12">
    <source>
        <dbReference type="EMBL" id="CEK74775.1"/>
    </source>
</evidence>
<evidence type="ECO:0000256" key="7">
    <source>
        <dbReference type="ARBA" id="ARBA00023034"/>
    </source>
</evidence>
<name>A0A0B7A466_9EUPU</name>
<evidence type="ECO:0000256" key="6">
    <source>
        <dbReference type="ARBA" id="ARBA00022989"/>
    </source>
</evidence>
<gene>
    <name evidence="12" type="primary">ORF92508</name>
</gene>
<dbReference type="GO" id="GO:0005739">
    <property type="term" value="C:mitochondrion"/>
    <property type="evidence" value="ECO:0007669"/>
    <property type="project" value="UniProtKB-SubCell"/>
</dbReference>
<keyword evidence="9 11" id="KW-0472">Membrane</keyword>
<dbReference type="GO" id="GO:0005794">
    <property type="term" value="C:Golgi apparatus"/>
    <property type="evidence" value="ECO:0007669"/>
    <property type="project" value="UniProtKB-SubCell"/>
</dbReference>
<evidence type="ECO:0000256" key="2">
    <source>
        <dbReference type="ARBA" id="ARBA00004167"/>
    </source>
</evidence>